<dbReference type="Gene3D" id="1.10.10.60">
    <property type="entry name" value="Homeodomain-like"/>
    <property type="match status" value="1"/>
</dbReference>
<organism evidence="5 6">
    <name type="scientific">Nocardia amikacinitolerans</name>
    <dbReference type="NCBI Taxonomy" id="756689"/>
    <lineage>
        <taxon>Bacteria</taxon>
        <taxon>Bacillati</taxon>
        <taxon>Actinomycetota</taxon>
        <taxon>Actinomycetes</taxon>
        <taxon>Mycobacteriales</taxon>
        <taxon>Nocardiaceae</taxon>
        <taxon>Nocardia</taxon>
    </lineage>
</organism>
<keyword evidence="1" id="KW-0805">Transcription regulation</keyword>
<dbReference type="RefSeq" id="WP_253791254.1">
    <property type="nucleotide sequence ID" value="NZ_JAMTCV010000012.1"/>
</dbReference>
<dbReference type="InterPro" id="IPR050204">
    <property type="entry name" value="AraC_XylS_family_regulators"/>
</dbReference>
<keyword evidence="6" id="KW-1185">Reference proteome</keyword>
<dbReference type="STRING" id="1379680.GCA_001612615_04585"/>
<dbReference type="SMART" id="SM00342">
    <property type="entry name" value="HTH_ARAC"/>
    <property type="match status" value="1"/>
</dbReference>
<reference evidence="5 6" key="1">
    <citation type="submission" date="2017-09" db="EMBL/GenBank/DDBJ databases">
        <authorList>
            <person name="Ehlers B."/>
            <person name="Leendertz F.H."/>
        </authorList>
    </citation>
    <scope>NUCLEOTIDE SEQUENCE [LARGE SCALE GENOMIC DNA]</scope>
    <source>
        <strain evidence="5 6">DSM 45537</strain>
    </source>
</reference>
<evidence type="ECO:0000256" key="2">
    <source>
        <dbReference type="ARBA" id="ARBA00023125"/>
    </source>
</evidence>
<dbReference type="GO" id="GO:0003700">
    <property type="term" value="F:DNA-binding transcription factor activity"/>
    <property type="evidence" value="ECO:0007669"/>
    <property type="project" value="InterPro"/>
</dbReference>
<dbReference type="GO" id="GO:0043565">
    <property type="term" value="F:sequence-specific DNA binding"/>
    <property type="evidence" value="ECO:0007669"/>
    <property type="project" value="InterPro"/>
</dbReference>
<dbReference type="Proteomes" id="UP000219565">
    <property type="component" value="Unassembled WGS sequence"/>
</dbReference>
<evidence type="ECO:0000256" key="1">
    <source>
        <dbReference type="ARBA" id="ARBA00023015"/>
    </source>
</evidence>
<dbReference type="InterPro" id="IPR018060">
    <property type="entry name" value="HTH_AraC"/>
</dbReference>
<name>A0A285LXM4_9NOCA</name>
<dbReference type="PROSITE" id="PS01124">
    <property type="entry name" value="HTH_ARAC_FAMILY_2"/>
    <property type="match status" value="1"/>
</dbReference>
<dbReference type="AlphaFoldDB" id="A0A285LXM4"/>
<evidence type="ECO:0000313" key="6">
    <source>
        <dbReference type="Proteomes" id="UP000219565"/>
    </source>
</evidence>
<dbReference type="EMBL" id="OBEG01000009">
    <property type="protein sequence ID" value="SNY89662.1"/>
    <property type="molecule type" value="Genomic_DNA"/>
</dbReference>
<evidence type="ECO:0000259" key="4">
    <source>
        <dbReference type="PROSITE" id="PS01124"/>
    </source>
</evidence>
<dbReference type="InterPro" id="IPR009057">
    <property type="entry name" value="Homeodomain-like_sf"/>
</dbReference>
<sequence length="146" mass="15847">MPLTEEAAAFVGWVRAALESGSEAEWLRVGAGEGVRHPAVAEVLRLLPERIAEGPVRLADLARAVHLSESRLAHVFSAELGLPFRPYLRWLRVQRAVELLAAGHTLTEVAHGAGFADSAHLTRVCRAMFGAPPSQFGDLDWRGALH</sequence>
<dbReference type="Pfam" id="PF12833">
    <property type="entry name" value="HTH_18"/>
    <property type="match status" value="1"/>
</dbReference>
<accession>A0A285LXM4</accession>
<gene>
    <name evidence="5" type="ORF">SAMN04244553_6681</name>
</gene>
<keyword evidence="3" id="KW-0804">Transcription</keyword>
<proteinExistence type="predicted"/>
<feature type="domain" description="HTH araC/xylS-type" evidence="4">
    <location>
        <begin position="41"/>
        <end position="139"/>
    </location>
</feature>
<evidence type="ECO:0000256" key="3">
    <source>
        <dbReference type="ARBA" id="ARBA00023163"/>
    </source>
</evidence>
<evidence type="ECO:0000313" key="5">
    <source>
        <dbReference type="EMBL" id="SNY89662.1"/>
    </source>
</evidence>
<dbReference type="PANTHER" id="PTHR46796">
    <property type="entry name" value="HTH-TYPE TRANSCRIPTIONAL ACTIVATOR RHAS-RELATED"/>
    <property type="match status" value="1"/>
</dbReference>
<dbReference type="SUPFAM" id="SSF46689">
    <property type="entry name" value="Homeodomain-like"/>
    <property type="match status" value="1"/>
</dbReference>
<protein>
    <submittedName>
        <fullName evidence="5">AraC-type DNA-binding protein</fullName>
    </submittedName>
</protein>
<keyword evidence="2 5" id="KW-0238">DNA-binding</keyword>